<dbReference type="OrthoDB" id="9800654at2"/>
<dbReference type="GO" id="GO:0005524">
    <property type="term" value="F:ATP binding"/>
    <property type="evidence" value="ECO:0007669"/>
    <property type="project" value="UniProtKB-KW"/>
</dbReference>
<gene>
    <name evidence="8" type="ORF">APT59_13850</name>
</gene>
<evidence type="ECO:0000313" key="9">
    <source>
        <dbReference type="Proteomes" id="UP000064137"/>
    </source>
</evidence>
<dbReference type="PANTHER" id="PTHR43499">
    <property type="entry name" value="ABC TRANSPORTER I FAMILY MEMBER 1"/>
    <property type="match status" value="1"/>
</dbReference>
<evidence type="ECO:0000256" key="1">
    <source>
        <dbReference type="ARBA" id="ARBA00022448"/>
    </source>
</evidence>
<dbReference type="InterPro" id="IPR003439">
    <property type="entry name" value="ABC_transporter-like_ATP-bd"/>
</dbReference>
<dbReference type="GO" id="GO:0016887">
    <property type="term" value="F:ATP hydrolysis activity"/>
    <property type="evidence" value="ECO:0007669"/>
    <property type="project" value="InterPro"/>
</dbReference>
<dbReference type="SMART" id="SM00382">
    <property type="entry name" value="AAA"/>
    <property type="match status" value="1"/>
</dbReference>
<evidence type="ECO:0000256" key="6">
    <source>
        <dbReference type="ARBA" id="ARBA00023136"/>
    </source>
</evidence>
<reference evidence="8 9" key="1">
    <citation type="submission" date="2016-01" db="EMBL/GenBank/DDBJ databases">
        <title>Annotation of Pseudomonas oryzihabitans USDA-ARS-USMARC-56511.</title>
        <authorList>
            <person name="Harhay G.P."/>
            <person name="Harhay D.M."/>
            <person name="Smith T.P.L."/>
            <person name="Bono J.L."/>
            <person name="Heaton M.P."/>
            <person name="Clawson M.L."/>
            <person name="Chitko-Mckown C.G."/>
            <person name="Capik S.F."/>
            <person name="DeDonder K.D."/>
            <person name="Apley M.D."/>
            <person name="Lubbers B.V."/>
            <person name="White B.J."/>
            <person name="Larson R.L."/>
        </authorList>
    </citation>
    <scope>NUCLEOTIDE SEQUENCE [LARGE SCALE GENOMIC DNA]</scope>
    <source>
        <strain evidence="8 9">USDA-ARS-USMARC-56511</strain>
    </source>
</reference>
<evidence type="ECO:0000256" key="5">
    <source>
        <dbReference type="ARBA" id="ARBA00022967"/>
    </source>
</evidence>
<dbReference type="GO" id="GO:0022857">
    <property type="term" value="F:transmembrane transporter activity"/>
    <property type="evidence" value="ECO:0007669"/>
    <property type="project" value="InterPro"/>
</dbReference>
<dbReference type="RefSeq" id="WP_059315389.1">
    <property type="nucleotide sequence ID" value="NZ_CP013987.1"/>
</dbReference>
<dbReference type="InterPro" id="IPR017871">
    <property type="entry name" value="ABC_transporter-like_CS"/>
</dbReference>
<dbReference type="NCBIfam" id="NF010061">
    <property type="entry name" value="PRK13538.1"/>
    <property type="match status" value="1"/>
</dbReference>
<proteinExistence type="predicted"/>
<evidence type="ECO:0000256" key="2">
    <source>
        <dbReference type="ARBA" id="ARBA00022741"/>
    </source>
</evidence>
<evidence type="ECO:0000256" key="3">
    <source>
        <dbReference type="ARBA" id="ARBA00022748"/>
    </source>
</evidence>
<dbReference type="PANTHER" id="PTHR43499:SF1">
    <property type="entry name" value="ABC TRANSPORTER I FAMILY MEMBER 1"/>
    <property type="match status" value="1"/>
</dbReference>
<name>A0A0U4VQ96_9PSED</name>
<dbReference type="Gene3D" id="3.40.50.300">
    <property type="entry name" value="P-loop containing nucleotide triphosphate hydrolases"/>
    <property type="match status" value="1"/>
</dbReference>
<dbReference type="SUPFAM" id="SSF52540">
    <property type="entry name" value="P-loop containing nucleoside triphosphate hydrolases"/>
    <property type="match status" value="1"/>
</dbReference>
<dbReference type="PROSITE" id="PS50893">
    <property type="entry name" value="ABC_TRANSPORTER_2"/>
    <property type="match status" value="1"/>
</dbReference>
<evidence type="ECO:0000313" key="8">
    <source>
        <dbReference type="EMBL" id="ALZ85223.1"/>
    </source>
</evidence>
<evidence type="ECO:0000256" key="4">
    <source>
        <dbReference type="ARBA" id="ARBA00022840"/>
    </source>
</evidence>
<dbReference type="InterPro" id="IPR003593">
    <property type="entry name" value="AAA+_ATPase"/>
</dbReference>
<keyword evidence="4 8" id="KW-0067">ATP-binding</keyword>
<accession>A0A0U4VQ96</accession>
<keyword evidence="5" id="KW-1278">Translocase</keyword>
<dbReference type="InterPro" id="IPR027417">
    <property type="entry name" value="P-loop_NTPase"/>
</dbReference>
<dbReference type="Pfam" id="PF00005">
    <property type="entry name" value="ABC_tran"/>
    <property type="match status" value="1"/>
</dbReference>
<feature type="domain" description="ABC transporter" evidence="7">
    <location>
        <begin position="6"/>
        <end position="201"/>
    </location>
</feature>
<dbReference type="GO" id="GO:0017004">
    <property type="term" value="P:cytochrome complex assembly"/>
    <property type="evidence" value="ECO:0007669"/>
    <property type="project" value="UniProtKB-KW"/>
</dbReference>
<dbReference type="PROSITE" id="PS00211">
    <property type="entry name" value="ABC_TRANSPORTER_1"/>
    <property type="match status" value="1"/>
</dbReference>
<protein>
    <submittedName>
        <fullName evidence="8">Heme ABC transporter ATP-binding protein CcmA</fullName>
    </submittedName>
</protein>
<organism evidence="8 9">
    <name type="scientific">Pseudomonas oryzihabitans</name>
    <dbReference type="NCBI Taxonomy" id="47885"/>
    <lineage>
        <taxon>Bacteria</taxon>
        <taxon>Pseudomonadati</taxon>
        <taxon>Pseudomonadota</taxon>
        <taxon>Gammaproteobacteria</taxon>
        <taxon>Pseudomonadales</taxon>
        <taxon>Pseudomonadaceae</taxon>
        <taxon>Pseudomonas</taxon>
    </lineage>
</organism>
<dbReference type="AlphaFoldDB" id="A0A0U4VQ96"/>
<dbReference type="Proteomes" id="UP000064137">
    <property type="component" value="Chromosome"/>
</dbReference>
<keyword evidence="1" id="KW-0813">Transport</keyword>
<keyword evidence="6" id="KW-0472">Membrane</keyword>
<evidence type="ECO:0000259" key="7">
    <source>
        <dbReference type="PROSITE" id="PS50893"/>
    </source>
</evidence>
<dbReference type="NCBIfam" id="TIGR01189">
    <property type="entry name" value="ccmA"/>
    <property type="match status" value="1"/>
</dbReference>
<keyword evidence="2" id="KW-0547">Nucleotide-binding</keyword>
<dbReference type="KEGG" id="por:APT59_13850"/>
<dbReference type="InterPro" id="IPR005895">
    <property type="entry name" value="ABC_transptr_haem_export_CcmA"/>
</dbReference>
<sequence length="201" mass="21523">MNQPLLDAVALRCERGGRLLFDDLSLSVQAGELLQIGGVNGSGKTSLLRILAGLLPADGGDVRRPPAAELLWLGHAPGVSEALTAVENLQVLANLWRPATTEVCVAALAVVGLVEWADEPCAQLSAGQRRRVALARLYLPHPPRLWLLDEPFTALDAGTCQHLEQRLHEHCATGGAVALTSHRELDDLPAGHRRLQLDGGR</sequence>
<dbReference type="EMBL" id="CP013987">
    <property type="protein sequence ID" value="ALZ85223.1"/>
    <property type="molecule type" value="Genomic_DNA"/>
</dbReference>
<keyword evidence="3" id="KW-0201">Cytochrome c-type biogenesis</keyword>